<dbReference type="InterPro" id="IPR017452">
    <property type="entry name" value="GPCR_Rhodpsn_7TM"/>
</dbReference>
<dbReference type="OrthoDB" id="9046662at2759"/>
<evidence type="ECO:0000256" key="8">
    <source>
        <dbReference type="ARBA" id="ARBA00023224"/>
    </source>
</evidence>
<keyword evidence="7 9" id="KW-0675">Receptor</keyword>
<feature type="domain" description="G-protein coupled receptors family 1 profile" evidence="11">
    <location>
        <begin position="68"/>
        <end position="333"/>
    </location>
</feature>
<sequence length="390" mass="43474">MVCRLGGHFRSKIERCVVMELNDTFNFNLSEAYHILLEQRNTDHNVNPFTEAILIGVYGFLIVVGLLANILLSIVIARRPQMHTARNLYIVNLTISDITLCLICMPFTLVAILRRQWNLGLALCKLVPALQGTNTMVSVGTITVIALDRYYTIIKGQDGPTTRRRVIVSIALVWFFSVLVSLPLVVFQVVEPMMFGKVVLYETCIEDWPNQELKVLYTLCVLMIQAVIPAGVVGCIHAKIASYLHSHAKTQRDSRRAQRELQRNKRTTMLLSGVAVLFAVSWLPLGLFSLWADLLYTADSAKETSFSPESFFVALAACHVIAMSSAVSNPIVYGWLNSNIRRELLQLFSSSCSMNAMREGNGVGPTSTMMLCQNGQRAQHQPPATTYSAL</sequence>
<evidence type="ECO:0000313" key="12">
    <source>
        <dbReference type="EnsemblMetazoa" id="XP_014255781.1"/>
    </source>
</evidence>
<dbReference type="PANTHER" id="PTHR24235:SF12">
    <property type="entry name" value="G-PROTEIN COUPLED RECEPTORS FAMILY 1 PROFILE DOMAIN-CONTAINING PROTEIN"/>
    <property type="match status" value="1"/>
</dbReference>
<evidence type="ECO:0000256" key="9">
    <source>
        <dbReference type="RuleBase" id="RU000688"/>
    </source>
</evidence>
<proteinExistence type="inferred from homology"/>
<dbReference type="CDD" id="cd15203">
    <property type="entry name" value="7tmA_NPYR-like"/>
    <property type="match status" value="1"/>
</dbReference>
<feature type="transmembrane region" description="Helical" evidence="10">
    <location>
        <begin position="269"/>
        <end position="291"/>
    </location>
</feature>
<feature type="transmembrane region" description="Helical" evidence="10">
    <location>
        <begin position="311"/>
        <end position="336"/>
    </location>
</feature>
<dbReference type="AlphaFoldDB" id="A0A8I6TJJ0"/>
<reference evidence="12" key="1">
    <citation type="submission" date="2022-01" db="UniProtKB">
        <authorList>
            <consortium name="EnsemblMetazoa"/>
        </authorList>
    </citation>
    <scope>IDENTIFICATION</scope>
</reference>
<dbReference type="PRINTS" id="PR00237">
    <property type="entry name" value="GPCRRHODOPSN"/>
</dbReference>
<evidence type="ECO:0000256" key="10">
    <source>
        <dbReference type="SAM" id="Phobius"/>
    </source>
</evidence>
<evidence type="ECO:0000256" key="6">
    <source>
        <dbReference type="ARBA" id="ARBA00023136"/>
    </source>
</evidence>
<keyword evidence="4 10" id="KW-1133">Transmembrane helix</keyword>
<keyword evidence="13" id="KW-1185">Reference proteome</keyword>
<organism evidence="12 13">
    <name type="scientific">Cimex lectularius</name>
    <name type="common">Bed bug</name>
    <name type="synonym">Acanthia lectularia</name>
    <dbReference type="NCBI Taxonomy" id="79782"/>
    <lineage>
        <taxon>Eukaryota</taxon>
        <taxon>Metazoa</taxon>
        <taxon>Ecdysozoa</taxon>
        <taxon>Arthropoda</taxon>
        <taxon>Hexapoda</taxon>
        <taxon>Insecta</taxon>
        <taxon>Pterygota</taxon>
        <taxon>Neoptera</taxon>
        <taxon>Paraneoptera</taxon>
        <taxon>Hemiptera</taxon>
        <taxon>Heteroptera</taxon>
        <taxon>Panheteroptera</taxon>
        <taxon>Cimicomorpha</taxon>
        <taxon>Cimicidae</taxon>
        <taxon>Cimex</taxon>
    </lineage>
</organism>
<evidence type="ECO:0000313" key="13">
    <source>
        <dbReference type="Proteomes" id="UP000494040"/>
    </source>
</evidence>
<name>A0A8I6TJJ0_CIMLE</name>
<accession>A0A8I6TJJ0</accession>
<dbReference type="EnsemblMetazoa" id="XM_014400295.2">
    <property type="protein sequence ID" value="XP_014255781.1"/>
    <property type="gene ID" value="LOC106670192"/>
</dbReference>
<keyword evidence="8 9" id="KW-0807">Transducer</keyword>
<feature type="transmembrane region" description="Helical" evidence="10">
    <location>
        <begin position="133"/>
        <end position="154"/>
    </location>
</feature>
<keyword evidence="6 10" id="KW-0472">Membrane</keyword>
<gene>
    <name evidence="12" type="primary">106670192</name>
</gene>
<dbReference type="PANTHER" id="PTHR24235">
    <property type="entry name" value="NEUROPEPTIDE Y RECEPTOR"/>
    <property type="match status" value="1"/>
</dbReference>
<dbReference type="KEGG" id="clec:106670192"/>
<dbReference type="InterPro" id="IPR000611">
    <property type="entry name" value="NPY_rcpt"/>
</dbReference>
<dbReference type="Proteomes" id="UP000494040">
    <property type="component" value="Unassembled WGS sequence"/>
</dbReference>
<feature type="transmembrane region" description="Helical" evidence="10">
    <location>
        <begin position="89"/>
        <end position="113"/>
    </location>
</feature>
<evidence type="ECO:0000256" key="5">
    <source>
        <dbReference type="ARBA" id="ARBA00023040"/>
    </source>
</evidence>
<dbReference type="InterPro" id="IPR000276">
    <property type="entry name" value="GPCR_Rhodpsn"/>
</dbReference>
<dbReference type="GO" id="GO:0016020">
    <property type="term" value="C:membrane"/>
    <property type="evidence" value="ECO:0007669"/>
    <property type="project" value="UniProtKB-SubCell"/>
</dbReference>
<dbReference type="SUPFAM" id="SSF81321">
    <property type="entry name" value="Family A G protein-coupled receptor-like"/>
    <property type="match status" value="1"/>
</dbReference>
<dbReference type="PROSITE" id="PS50262">
    <property type="entry name" value="G_PROTEIN_RECEP_F1_2"/>
    <property type="match status" value="1"/>
</dbReference>
<evidence type="ECO:0000256" key="4">
    <source>
        <dbReference type="ARBA" id="ARBA00022989"/>
    </source>
</evidence>
<dbReference type="GO" id="GO:0004983">
    <property type="term" value="F:neuropeptide Y receptor activity"/>
    <property type="evidence" value="ECO:0007669"/>
    <property type="project" value="InterPro"/>
</dbReference>
<dbReference type="EnsemblMetazoa" id="XM_014400297.2">
    <property type="protein sequence ID" value="XP_014255783.1"/>
    <property type="gene ID" value="LOC106670192"/>
</dbReference>
<dbReference type="OMA" id="CLEEWPW"/>
<keyword evidence="5 9" id="KW-0297">G-protein coupled receptor</keyword>
<dbReference type="Gene3D" id="1.20.1070.10">
    <property type="entry name" value="Rhodopsin 7-helix transmembrane proteins"/>
    <property type="match status" value="1"/>
</dbReference>
<dbReference type="Pfam" id="PF00001">
    <property type="entry name" value="7tm_1"/>
    <property type="match status" value="1"/>
</dbReference>
<feature type="transmembrane region" description="Helical" evidence="10">
    <location>
        <begin position="166"/>
        <end position="190"/>
    </location>
</feature>
<evidence type="ECO:0000256" key="3">
    <source>
        <dbReference type="ARBA" id="ARBA00022692"/>
    </source>
</evidence>
<evidence type="ECO:0000256" key="1">
    <source>
        <dbReference type="ARBA" id="ARBA00004141"/>
    </source>
</evidence>
<dbReference type="PRINTS" id="PR01012">
    <property type="entry name" value="NRPEPTIDEYR"/>
</dbReference>
<evidence type="ECO:0000256" key="7">
    <source>
        <dbReference type="ARBA" id="ARBA00023170"/>
    </source>
</evidence>
<comment type="subcellular location">
    <subcellularLocation>
        <location evidence="1">Membrane</location>
        <topology evidence="1">Multi-pass membrane protein</topology>
    </subcellularLocation>
</comment>
<evidence type="ECO:0000259" key="11">
    <source>
        <dbReference type="PROSITE" id="PS50262"/>
    </source>
</evidence>
<evidence type="ECO:0000256" key="2">
    <source>
        <dbReference type="ARBA" id="ARBA00010663"/>
    </source>
</evidence>
<feature type="transmembrane region" description="Helical" evidence="10">
    <location>
        <begin position="215"/>
        <end position="236"/>
    </location>
</feature>
<comment type="similarity">
    <text evidence="2 9">Belongs to the G-protein coupled receptor 1 family.</text>
</comment>
<feature type="transmembrane region" description="Helical" evidence="10">
    <location>
        <begin position="52"/>
        <end position="77"/>
    </location>
</feature>
<keyword evidence="3 9" id="KW-0812">Transmembrane</keyword>
<protein>
    <recommendedName>
        <fullName evidence="11">G-protein coupled receptors family 1 profile domain-containing protein</fullName>
    </recommendedName>
</protein>
<dbReference type="PROSITE" id="PS00237">
    <property type="entry name" value="G_PROTEIN_RECEP_F1_1"/>
    <property type="match status" value="1"/>
</dbReference>